<dbReference type="EMBL" id="JAAAIP010001746">
    <property type="protein sequence ID" value="KAG0304140.1"/>
    <property type="molecule type" value="Genomic_DNA"/>
</dbReference>
<feature type="non-terminal residue" evidence="1">
    <location>
        <position position="61"/>
    </location>
</feature>
<dbReference type="OrthoDB" id="2423195at2759"/>
<dbReference type="AlphaFoldDB" id="A0A9P6QY48"/>
<evidence type="ECO:0000313" key="1">
    <source>
        <dbReference type="EMBL" id="KAG0304140.1"/>
    </source>
</evidence>
<name>A0A9P6QY48_9FUNG</name>
<sequence>MITEVGLESDFNDVQDGGCSKPCGELFPGCNHPCPFKCHGRDHDDMDCNHPCEKLLSCGKH</sequence>
<organism evidence="1 2">
    <name type="scientific">Dissophora globulifera</name>
    <dbReference type="NCBI Taxonomy" id="979702"/>
    <lineage>
        <taxon>Eukaryota</taxon>
        <taxon>Fungi</taxon>
        <taxon>Fungi incertae sedis</taxon>
        <taxon>Mucoromycota</taxon>
        <taxon>Mortierellomycotina</taxon>
        <taxon>Mortierellomycetes</taxon>
        <taxon>Mortierellales</taxon>
        <taxon>Mortierellaceae</taxon>
        <taxon>Dissophora</taxon>
    </lineage>
</organism>
<comment type="caution">
    <text evidence="1">The sequence shown here is derived from an EMBL/GenBank/DDBJ whole genome shotgun (WGS) entry which is preliminary data.</text>
</comment>
<evidence type="ECO:0000313" key="2">
    <source>
        <dbReference type="Proteomes" id="UP000738325"/>
    </source>
</evidence>
<dbReference type="Proteomes" id="UP000738325">
    <property type="component" value="Unassembled WGS sequence"/>
</dbReference>
<reference evidence="1" key="1">
    <citation type="journal article" date="2020" name="Fungal Divers.">
        <title>Resolving the Mortierellaceae phylogeny through synthesis of multi-gene phylogenetics and phylogenomics.</title>
        <authorList>
            <person name="Vandepol N."/>
            <person name="Liber J."/>
            <person name="Desiro A."/>
            <person name="Na H."/>
            <person name="Kennedy M."/>
            <person name="Barry K."/>
            <person name="Grigoriev I.V."/>
            <person name="Miller A.N."/>
            <person name="O'Donnell K."/>
            <person name="Stajich J.E."/>
            <person name="Bonito G."/>
        </authorList>
    </citation>
    <scope>NUCLEOTIDE SEQUENCE</scope>
    <source>
        <strain evidence="1">REB-010B</strain>
    </source>
</reference>
<proteinExistence type="predicted"/>
<protein>
    <submittedName>
        <fullName evidence="1">Uncharacterized protein</fullName>
    </submittedName>
</protein>
<keyword evidence="2" id="KW-1185">Reference proteome</keyword>
<gene>
    <name evidence="1" type="ORF">BGZ99_002487</name>
</gene>
<accession>A0A9P6QY48</accession>